<feature type="region of interest" description="Disordered" evidence="6">
    <location>
        <begin position="689"/>
        <end position="708"/>
    </location>
</feature>
<feature type="domain" description="Sec39" evidence="7">
    <location>
        <begin position="12"/>
        <end position="800"/>
    </location>
</feature>
<dbReference type="InterPro" id="IPR013244">
    <property type="entry name" value="Sec39_domain"/>
</dbReference>
<keyword evidence="9" id="KW-1185">Reference proteome</keyword>
<dbReference type="PANTHER" id="PTHR40787">
    <property type="entry name" value="SECRETED PROTEIN"/>
    <property type="match status" value="1"/>
</dbReference>
<evidence type="ECO:0000259" key="7">
    <source>
        <dbReference type="Pfam" id="PF08314"/>
    </source>
</evidence>
<reference evidence="8" key="1">
    <citation type="journal article" date="2021" name="IMA Fungus">
        <title>Genomic characterization of three marine fungi, including Emericellopsis atlantica sp. nov. with signatures of a generalist lifestyle and marine biomass degradation.</title>
        <authorList>
            <person name="Hagestad O.C."/>
            <person name="Hou L."/>
            <person name="Andersen J.H."/>
            <person name="Hansen E.H."/>
            <person name="Altermark B."/>
            <person name="Li C."/>
            <person name="Kuhnert E."/>
            <person name="Cox R.J."/>
            <person name="Crous P.W."/>
            <person name="Spatafora J.W."/>
            <person name="Lail K."/>
            <person name="Amirebrahimi M."/>
            <person name="Lipzen A."/>
            <person name="Pangilinan J."/>
            <person name="Andreopoulos W."/>
            <person name="Hayes R.D."/>
            <person name="Ng V."/>
            <person name="Grigoriev I.V."/>
            <person name="Jackson S.A."/>
            <person name="Sutton T.D.S."/>
            <person name="Dobson A.D.W."/>
            <person name="Rama T."/>
        </authorList>
    </citation>
    <scope>NUCLEOTIDE SEQUENCE</scope>
    <source>
        <strain evidence="8">TRa3180A</strain>
    </source>
</reference>
<feature type="coiled-coil region" evidence="5">
    <location>
        <begin position="772"/>
        <end position="803"/>
    </location>
</feature>
<gene>
    <name evidence="8" type="ORF">BJ878DRAFT_31557</name>
</gene>
<dbReference type="AlphaFoldDB" id="A0A9P8CFI4"/>
<dbReference type="PANTHER" id="PTHR40787:SF3">
    <property type="entry name" value="PROTEIN TRANSPORT PROTEIN SEC39"/>
    <property type="match status" value="1"/>
</dbReference>
<name>A0A9P8CFI4_9HELO</name>
<accession>A0A9P8CFI4</accession>
<evidence type="ECO:0000256" key="1">
    <source>
        <dbReference type="ARBA" id="ARBA00004240"/>
    </source>
</evidence>
<comment type="subcellular location">
    <subcellularLocation>
        <location evidence="1">Endoplasmic reticulum</location>
    </subcellularLocation>
</comment>
<proteinExistence type="predicted"/>
<keyword evidence="4" id="KW-0653">Protein transport</keyword>
<organism evidence="8 9">
    <name type="scientific">Calycina marina</name>
    <dbReference type="NCBI Taxonomy" id="1763456"/>
    <lineage>
        <taxon>Eukaryota</taxon>
        <taxon>Fungi</taxon>
        <taxon>Dikarya</taxon>
        <taxon>Ascomycota</taxon>
        <taxon>Pezizomycotina</taxon>
        <taxon>Leotiomycetes</taxon>
        <taxon>Helotiales</taxon>
        <taxon>Pezizellaceae</taxon>
        <taxon>Calycina</taxon>
    </lineage>
</organism>
<evidence type="ECO:0000256" key="5">
    <source>
        <dbReference type="SAM" id="Coils"/>
    </source>
</evidence>
<sequence>MARSNTSAAKAILLAAHFAGNTDITSLRNLISQNRKPLRIEIVLRILLSHLPESLDPSKYVPLLQELAEGEIPATQDAEVDTSILDGVAEGDASRRVKKLHLLPVTWPNAQEGGPKDLLSRFLIHRSMRIDQYTGMIDLIPKLISPFVQYSPGLRTWMITTVLPLLRFSYEYHPNERAMTTIVAFEQMDDQAGLSLLLSGTGKPDSANESNEHTVGRDLRGLVGPWMYSDNRSKRRKLRTEPNLSIPETIAQEPNAADKQRCASWEEVFNWMIAQSRTSWKTLVQAIEQWDGPGDVDLGGYEDSAVLLDEDDQQYLEQRYARTALACAYLVPEASLEALSGINAILTRFIALLDLDKVSTLEAAGAILSPVANLNNVLSVKNAAFLKSGFLDDENVLTTPNETSLRLLHALLISAYIFTKEGTGLSIRKAAELALLQQELEQRKEFKRLISVHNNRGLKSDDRYWTRARHEILWLHHWGDGDARVNEGGRGVLGKIPKEEIEVTLLQTLLSNNRVTLAQSIYQNSPDKPLSQKALNDTLPGAAMEAYDNATNGNMTRGGVKRCYDILKAFSQSLDSFSASQIEELVKVTHEISAYRLVIKKEPFKPVVLRVHSDPISLIGMILDQNERAYTHVRDFMSMAKQMDKAGLIKKDQATYLERVISMCIDAALANDDYETAYSYVMTRLSNVAGPSRSNQVSPSRNNSGLKAEKPAMILDDWSWKAALQAGKYRRNNNTVKPTHIGTASGNIEIRHLQQRMDCLSLALRFAPSSALQEILNAYRRCEEELETKMREEEEEEAAWDEQGDDQLMPGVFVTDVPKRKLESASASGTAEEAPMSLFDLSRASMARASSGLAALNVLQGSKGTDAKERPEAQSSGDGGGDIGASRARKRDQLMNAATGTLAGGLGWVLGAPQPRGVD</sequence>
<dbReference type="GO" id="GO:0005783">
    <property type="term" value="C:endoplasmic reticulum"/>
    <property type="evidence" value="ECO:0007669"/>
    <property type="project" value="UniProtKB-SubCell"/>
</dbReference>
<keyword evidence="2" id="KW-0813">Transport</keyword>
<feature type="region of interest" description="Disordered" evidence="6">
    <location>
        <begin position="861"/>
        <end position="892"/>
    </location>
</feature>
<protein>
    <submittedName>
        <fullName evidence="8">Sec39 domain-containing protein</fullName>
    </submittedName>
</protein>
<dbReference type="EMBL" id="MU253860">
    <property type="protein sequence ID" value="KAG9245189.1"/>
    <property type="molecule type" value="Genomic_DNA"/>
</dbReference>
<dbReference type="GO" id="GO:0015031">
    <property type="term" value="P:protein transport"/>
    <property type="evidence" value="ECO:0007669"/>
    <property type="project" value="UniProtKB-KW"/>
</dbReference>
<evidence type="ECO:0000256" key="6">
    <source>
        <dbReference type="SAM" id="MobiDB-lite"/>
    </source>
</evidence>
<evidence type="ECO:0000256" key="4">
    <source>
        <dbReference type="ARBA" id="ARBA00022927"/>
    </source>
</evidence>
<dbReference type="Pfam" id="PF08314">
    <property type="entry name" value="Sec39"/>
    <property type="match status" value="1"/>
</dbReference>
<keyword evidence="5" id="KW-0175">Coiled coil</keyword>
<evidence type="ECO:0000256" key="3">
    <source>
        <dbReference type="ARBA" id="ARBA00022824"/>
    </source>
</evidence>
<dbReference type="GO" id="GO:0006890">
    <property type="term" value="P:retrograde vesicle-mediated transport, Golgi to endoplasmic reticulum"/>
    <property type="evidence" value="ECO:0007669"/>
    <property type="project" value="InterPro"/>
</dbReference>
<dbReference type="OrthoDB" id="3434013at2759"/>
<keyword evidence="3" id="KW-0256">Endoplasmic reticulum</keyword>
<feature type="compositionally biased region" description="Polar residues" evidence="6">
    <location>
        <begin position="692"/>
        <end position="705"/>
    </location>
</feature>
<comment type="caution">
    <text evidence="8">The sequence shown here is derived from an EMBL/GenBank/DDBJ whole genome shotgun (WGS) entry which is preliminary data.</text>
</comment>
<evidence type="ECO:0000313" key="9">
    <source>
        <dbReference type="Proteomes" id="UP000887226"/>
    </source>
</evidence>
<evidence type="ECO:0000256" key="2">
    <source>
        <dbReference type="ARBA" id="ARBA00022448"/>
    </source>
</evidence>
<evidence type="ECO:0000313" key="8">
    <source>
        <dbReference type="EMBL" id="KAG9245189.1"/>
    </source>
</evidence>
<dbReference type="Proteomes" id="UP000887226">
    <property type="component" value="Unassembled WGS sequence"/>
</dbReference>